<dbReference type="PANTHER" id="PTHR35186:SF4">
    <property type="entry name" value="PRION-INHIBITION AND PROPAGATION HELO DOMAIN-CONTAINING PROTEIN"/>
    <property type="match status" value="1"/>
</dbReference>
<name>A0ABR4GZT0_9EURO</name>
<sequence>MAEPAGLVLGGLPILIWATDKYRETIKTYFKYDQVLTTFRNDLLLQQEQLFATLRMIGIADFPPAPEELEARLCRVSPTQYTAFTRIIREMSEVIERLRDKLKISVEGKPTWTSDPPERAKWEWGRVKRSFRSRDRRDAIDDLQRRNIALRNCFEQQELSSVTAPTYTIDRLQKQFDLKLCNTIRDHVTAIHRALQRGWNCKCVLPHQATFDLQWHANRGAILSNQRFNLTLLYPPNSSCGSGSACSQQWRKTNMWVDEDQVIHASPLKIEEGTLKPQAWDGTISEASKTRLQFNLPLQKPSLSDSGSPSKLSATPTTPISSICKVIAENPGSAVLGFLSDTDASGKSRRVYFSSVQQTCNSPLELISLRTLLTSSRSTSQLKISRKQRLGLAAAMAWAVLHLGDTPWLIETWQKDAVQFVLDNGSPALDISSATPCICHEFHNTRPADSGKVTDNTLHYKLVRNRTLFALGIFLIEVGFNRSFDELRKQALPDIQGPSVLEDYQLAIDLADELHLDAGPEYGDAIKRCLRCEFPGRDVTKNFAHVQFRQEFFNGVVAPVQATFDCYSF</sequence>
<evidence type="ECO:0000313" key="3">
    <source>
        <dbReference type="Proteomes" id="UP001610334"/>
    </source>
</evidence>
<evidence type="ECO:0000313" key="2">
    <source>
        <dbReference type="EMBL" id="KAL2808499.1"/>
    </source>
</evidence>
<accession>A0ABR4GZT0</accession>
<gene>
    <name evidence="2" type="ORF">BJX63DRAFT_34932</name>
</gene>
<dbReference type="Pfam" id="PF24476">
    <property type="entry name" value="DUF7580"/>
    <property type="match status" value="1"/>
</dbReference>
<proteinExistence type="predicted"/>
<dbReference type="InterPro" id="IPR056002">
    <property type="entry name" value="DUF7580"/>
</dbReference>
<reference evidence="2 3" key="1">
    <citation type="submission" date="2024-07" db="EMBL/GenBank/DDBJ databases">
        <title>Section-level genome sequencing and comparative genomics of Aspergillus sections Usti and Cavernicolus.</title>
        <authorList>
            <consortium name="Lawrence Berkeley National Laboratory"/>
            <person name="Nybo J.L."/>
            <person name="Vesth T.C."/>
            <person name="Theobald S."/>
            <person name="Frisvad J.C."/>
            <person name="Larsen T.O."/>
            <person name="Kjaerboelling I."/>
            <person name="Rothschild-Mancinelli K."/>
            <person name="Lyhne E.K."/>
            <person name="Kogle M.E."/>
            <person name="Barry K."/>
            <person name="Clum A."/>
            <person name="Na H."/>
            <person name="Ledsgaard L."/>
            <person name="Lin J."/>
            <person name="Lipzen A."/>
            <person name="Kuo A."/>
            <person name="Riley R."/>
            <person name="Mondo S."/>
            <person name="Labutti K."/>
            <person name="Haridas S."/>
            <person name="Pangalinan J."/>
            <person name="Salamov A.A."/>
            <person name="Simmons B.A."/>
            <person name="Magnuson J.K."/>
            <person name="Chen J."/>
            <person name="Drula E."/>
            <person name="Henrissat B."/>
            <person name="Wiebenga A."/>
            <person name="Lubbers R.J."/>
            <person name="Gomes A.C."/>
            <person name="Makela M.R."/>
            <person name="Stajich J."/>
            <person name="Grigoriev I.V."/>
            <person name="Mortensen U.H."/>
            <person name="De Vries R.P."/>
            <person name="Baker S.E."/>
            <person name="Andersen M.R."/>
        </authorList>
    </citation>
    <scope>NUCLEOTIDE SEQUENCE [LARGE SCALE GENOMIC DNA]</scope>
    <source>
        <strain evidence="2 3">CBS 588.65</strain>
    </source>
</reference>
<dbReference type="EMBL" id="JBFXLT010000111">
    <property type="protein sequence ID" value="KAL2808499.1"/>
    <property type="molecule type" value="Genomic_DNA"/>
</dbReference>
<comment type="caution">
    <text evidence="2">The sequence shown here is derived from an EMBL/GenBank/DDBJ whole genome shotgun (WGS) entry which is preliminary data.</text>
</comment>
<keyword evidence="3" id="KW-1185">Reference proteome</keyword>
<organism evidence="2 3">
    <name type="scientific">Aspergillus granulosus</name>
    <dbReference type="NCBI Taxonomy" id="176169"/>
    <lineage>
        <taxon>Eukaryota</taxon>
        <taxon>Fungi</taxon>
        <taxon>Dikarya</taxon>
        <taxon>Ascomycota</taxon>
        <taxon>Pezizomycotina</taxon>
        <taxon>Eurotiomycetes</taxon>
        <taxon>Eurotiomycetidae</taxon>
        <taxon>Eurotiales</taxon>
        <taxon>Aspergillaceae</taxon>
        <taxon>Aspergillus</taxon>
        <taxon>Aspergillus subgen. Nidulantes</taxon>
    </lineage>
</organism>
<evidence type="ECO:0000259" key="1">
    <source>
        <dbReference type="Pfam" id="PF24476"/>
    </source>
</evidence>
<protein>
    <recommendedName>
        <fullName evidence="1">DUF7580 domain-containing protein</fullName>
    </recommendedName>
</protein>
<feature type="domain" description="DUF7580" evidence="1">
    <location>
        <begin position="183"/>
        <end position="561"/>
    </location>
</feature>
<dbReference type="Proteomes" id="UP001610334">
    <property type="component" value="Unassembled WGS sequence"/>
</dbReference>
<dbReference type="PANTHER" id="PTHR35186">
    <property type="entry name" value="ANK_REP_REGION DOMAIN-CONTAINING PROTEIN"/>
    <property type="match status" value="1"/>
</dbReference>